<dbReference type="EMBL" id="SGXA01000001">
    <property type="protein sequence ID" value="RZS75956.1"/>
    <property type="molecule type" value="Genomic_DNA"/>
</dbReference>
<comment type="caution">
    <text evidence="1">The sequence shown here is derived from an EMBL/GenBank/DDBJ whole genome shotgun (WGS) entry which is preliminary data.</text>
</comment>
<evidence type="ECO:0000313" key="1">
    <source>
        <dbReference type="EMBL" id="RZS75956.1"/>
    </source>
</evidence>
<dbReference type="OrthoDB" id="5149792at2"/>
<evidence type="ECO:0008006" key="3">
    <source>
        <dbReference type="Google" id="ProtNLM"/>
    </source>
</evidence>
<dbReference type="RefSeq" id="WP_130540288.1">
    <property type="nucleotide sequence ID" value="NZ_CP042431.1"/>
</dbReference>
<proteinExistence type="predicted"/>
<organism evidence="1 2">
    <name type="scientific">Pseudobacter ginsenosidimutans</name>
    <dbReference type="NCBI Taxonomy" id="661488"/>
    <lineage>
        <taxon>Bacteria</taxon>
        <taxon>Pseudomonadati</taxon>
        <taxon>Bacteroidota</taxon>
        <taxon>Chitinophagia</taxon>
        <taxon>Chitinophagales</taxon>
        <taxon>Chitinophagaceae</taxon>
        <taxon>Pseudobacter</taxon>
    </lineage>
</organism>
<keyword evidence="2" id="KW-1185">Reference proteome</keyword>
<name>A0A4Q7N4L4_9BACT</name>
<protein>
    <recommendedName>
        <fullName evidence="3">TIR domain-containing protein</fullName>
    </recommendedName>
</protein>
<sequence>MSKVRPTYLELPFANNFNEAAVIKAGNDLLDLFRLTGKTVVIHTSAENAIGIERNFRLSWWANKNDVLRLAMHNLGKQLDVLAGADPVSRDKLSMAWHQANSITNSSEWREAVKQKCISTSGTIYYQVFFRIAQQCINRAVRWEAVFDKITSPYFYFWQLISLGVLPLGMMDSTFYVLRDCGNDHDPGNFGSVEFDFNLHTIQPGNKKIFIAHEFNNENIKEIIGKLQFYQFDIDLGPVASTDIPIEHQLFDRIRQCSHMLVLIDQVDIDFGLPVWISQEVDLAKALGIPVLMITNDTGNLYKHPALKQLNVIQPDITHEEINKLLSV</sequence>
<evidence type="ECO:0000313" key="2">
    <source>
        <dbReference type="Proteomes" id="UP000293874"/>
    </source>
</evidence>
<dbReference type="Proteomes" id="UP000293874">
    <property type="component" value="Unassembled WGS sequence"/>
</dbReference>
<gene>
    <name evidence="1" type="ORF">EV199_1832</name>
</gene>
<accession>A0A4Q7N4L4</accession>
<dbReference type="AlphaFoldDB" id="A0A4Q7N4L4"/>
<reference evidence="1 2" key="1">
    <citation type="submission" date="2019-02" db="EMBL/GenBank/DDBJ databases">
        <title>Genomic Encyclopedia of Type Strains, Phase IV (KMG-IV): sequencing the most valuable type-strain genomes for metagenomic binning, comparative biology and taxonomic classification.</title>
        <authorList>
            <person name="Goeker M."/>
        </authorList>
    </citation>
    <scope>NUCLEOTIDE SEQUENCE [LARGE SCALE GENOMIC DNA]</scope>
    <source>
        <strain evidence="1 2">DSM 18116</strain>
    </source>
</reference>